<reference evidence="2 3" key="1">
    <citation type="submission" date="2017-04" db="EMBL/GenBank/DDBJ databases">
        <authorList>
            <person name="Afonso C.L."/>
            <person name="Miller P.J."/>
            <person name="Scott M.A."/>
            <person name="Spackman E."/>
            <person name="Goraichik I."/>
            <person name="Dimitrov K.M."/>
            <person name="Suarez D.L."/>
            <person name="Swayne D.E."/>
        </authorList>
    </citation>
    <scope>NUCLEOTIDE SEQUENCE [LARGE SCALE GENOMIC DNA]</scope>
    <source>
        <strain evidence="2 3">KR-140</strain>
    </source>
</reference>
<evidence type="ECO:0000256" key="1">
    <source>
        <dbReference type="SAM" id="MobiDB-lite"/>
    </source>
</evidence>
<keyword evidence="3" id="KW-1185">Reference proteome</keyword>
<evidence type="ECO:0000313" key="2">
    <source>
        <dbReference type="EMBL" id="SMB79007.1"/>
    </source>
</evidence>
<accession>A0A1W1UD61</accession>
<dbReference type="EMBL" id="FWWU01000003">
    <property type="protein sequence ID" value="SMB79007.1"/>
    <property type="molecule type" value="Genomic_DNA"/>
</dbReference>
<dbReference type="STRING" id="695939.SAMN00790413_05724"/>
<dbReference type="Proteomes" id="UP000192582">
    <property type="component" value="Unassembled WGS sequence"/>
</dbReference>
<organism evidence="2 3">
    <name type="scientific">Deinococcus hopiensis KR-140</name>
    <dbReference type="NCBI Taxonomy" id="695939"/>
    <lineage>
        <taxon>Bacteria</taxon>
        <taxon>Thermotogati</taxon>
        <taxon>Deinococcota</taxon>
        <taxon>Deinococci</taxon>
        <taxon>Deinococcales</taxon>
        <taxon>Deinococcaceae</taxon>
        <taxon>Deinococcus</taxon>
    </lineage>
</organism>
<gene>
    <name evidence="2" type="ORF">SAMN00790413_05724</name>
</gene>
<feature type="region of interest" description="Disordered" evidence="1">
    <location>
        <begin position="26"/>
        <end position="60"/>
    </location>
</feature>
<proteinExistence type="predicted"/>
<protein>
    <submittedName>
        <fullName evidence="2">Uncharacterized protein</fullName>
    </submittedName>
</protein>
<sequence length="97" mass="10917">MERPRQPATPSVRRWALRVDNSGREARFTQLQDGSGAPATFYRTDKPGKTSPRIGIRGTVTSPQGRSVLVTLRFSLWRAAAERTPSPFRFWRTGPTC</sequence>
<dbReference type="AlphaFoldDB" id="A0A1W1UD61"/>
<name>A0A1W1UD61_9DEIO</name>
<evidence type="ECO:0000313" key="3">
    <source>
        <dbReference type="Proteomes" id="UP000192582"/>
    </source>
</evidence>